<sequence>MFLIILFLILIVLEIINLIVDKKICKQITSNEDSLRVLGKRLEMVEIEVGILQPNPDYVESSED</sequence>
<comment type="caution">
    <text evidence="1">The sequence shown here is derived from an EMBL/GenBank/DDBJ whole genome shotgun (WGS) entry which is preliminary data.</text>
</comment>
<dbReference type="AlphaFoldDB" id="A0A0F9JM89"/>
<accession>A0A0F9JM89</accession>
<evidence type="ECO:0000313" key="1">
    <source>
        <dbReference type="EMBL" id="KKM06836.1"/>
    </source>
</evidence>
<reference evidence="1" key="1">
    <citation type="journal article" date="2015" name="Nature">
        <title>Complex archaea that bridge the gap between prokaryotes and eukaryotes.</title>
        <authorList>
            <person name="Spang A."/>
            <person name="Saw J.H."/>
            <person name="Jorgensen S.L."/>
            <person name="Zaremba-Niedzwiedzka K."/>
            <person name="Martijn J."/>
            <person name="Lind A.E."/>
            <person name="van Eijk R."/>
            <person name="Schleper C."/>
            <person name="Guy L."/>
            <person name="Ettema T.J."/>
        </authorList>
    </citation>
    <scope>NUCLEOTIDE SEQUENCE</scope>
</reference>
<name>A0A0F9JM89_9ZZZZ</name>
<organism evidence="1">
    <name type="scientific">marine sediment metagenome</name>
    <dbReference type="NCBI Taxonomy" id="412755"/>
    <lineage>
        <taxon>unclassified sequences</taxon>
        <taxon>metagenomes</taxon>
        <taxon>ecological metagenomes</taxon>
    </lineage>
</organism>
<gene>
    <name evidence="1" type="ORF">LCGC14_1739960</name>
</gene>
<dbReference type="EMBL" id="LAZR01015906">
    <property type="protein sequence ID" value="KKM06836.1"/>
    <property type="molecule type" value="Genomic_DNA"/>
</dbReference>
<proteinExistence type="predicted"/>
<protein>
    <submittedName>
        <fullName evidence="1">Uncharacterized protein</fullName>
    </submittedName>
</protein>